<protein>
    <submittedName>
        <fullName evidence="2">Uncharacterized protein</fullName>
    </submittedName>
</protein>
<accession>A0A4P9W3C9</accession>
<keyword evidence="3" id="KW-1185">Reference proteome</keyword>
<name>A0A4P9W3C9_9FUNG</name>
<feature type="region of interest" description="Disordered" evidence="1">
    <location>
        <begin position="398"/>
        <end position="421"/>
    </location>
</feature>
<sequence length="421" mass="44881">MNKITVARFHGPFAGSSAHGRSAEGGTPPTPFRSGYGGHAPALPPPLKAANPSHHSGILAGGLTGLRYHPPPPDLHSSPPNQRTEGLKPPPPGHEPGMLPLHQVPRQPQLAPIQQAVTGNPPVLLSADLSQCPARFTTDHRTANHRRPCRSPHATVHRAQCPLASPPYPEEGAHTRRPGTHTRDWSERVENTLGAYAITPQQPPTRIQGMGWFPDSFMSDVPLVVGGDPTNGIQLQLTVNLNNPSNIHLIINDAVTFDMTFNGGVVGSVHFANIDIPVGASQPAQSTFFHPASDAASQTAGAGLLSGFTMGQQDMVVTITNGRTGKGTAPSLRIPMPMPHHYHPLHIAMERRSDRGFGMFLPSWATTTDVPFAHHRCFLCTITSLMLGTPIQSTLPGKSVSHCKPSPPPPAADLVKEPHLG</sequence>
<dbReference type="Proteomes" id="UP000269721">
    <property type="component" value="Unassembled WGS sequence"/>
</dbReference>
<evidence type="ECO:0000313" key="2">
    <source>
        <dbReference type="EMBL" id="RKO86819.1"/>
    </source>
</evidence>
<dbReference type="OrthoDB" id="2150703at2759"/>
<reference evidence="3" key="1">
    <citation type="journal article" date="2018" name="Nat. Microbiol.">
        <title>Leveraging single-cell genomics to expand the fungal tree of life.</title>
        <authorList>
            <person name="Ahrendt S.R."/>
            <person name="Quandt C.A."/>
            <person name="Ciobanu D."/>
            <person name="Clum A."/>
            <person name="Salamov A."/>
            <person name="Andreopoulos B."/>
            <person name="Cheng J.F."/>
            <person name="Woyke T."/>
            <person name="Pelin A."/>
            <person name="Henrissat B."/>
            <person name="Reynolds N.K."/>
            <person name="Benny G.L."/>
            <person name="Smith M.E."/>
            <person name="James T.Y."/>
            <person name="Grigoriev I.V."/>
        </authorList>
    </citation>
    <scope>NUCLEOTIDE SEQUENCE [LARGE SCALE GENOMIC DNA]</scope>
</reference>
<proteinExistence type="predicted"/>
<evidence type="ECO:0000313" key="3">
    <source>
        <dbReference type="Proteomes" id="UP000269721"/>
    </source>
</evidence>
<gene>
    <name evidence="2" type="ORF">BDK51DRAFT_52087</name>
</gene>
<organism evidence="2 3">
    <name type="scientific">Blyttiomyces helicus</name>
    <dbReference type="NCBI Taxonomy" id="388810"/>
    <lineage>
        <taxon>Eukaryota</taxon>
        <taxon>Fungi</taxon>
        <taxon>Fungi incertae sedis</taxon>
        <taxon>Chytridiomycota</taxon>
        <taxon>Chytridiomycota incertae sedis</taxon>
        <taxon>Chytridiomycetes</taxon>
        <taxon>Chytridiomycetes incertae sedis</taxon>
        <taxon>Blyttiomyces</taxon>
    </lineage>
</organism>
<feature type="region of interest" description="Disordered" evidence="1">
    <location>
        <begin position="143"/>
        <end position="183"/>
    </location>
</feature>
<evidence type="ECO:0000256" key="1">
    <source>
        <dbReference type="SAM" id="MobiDB-lite"/>
    </source>
</evidence>
<feature type="region of interest" description="Disordered" evidence="1">
    <location>
        <begin position="1"/>
        <end position="97"/>
    </location>
</feature>
<dbReference type="AlphaFoldDB" id="A0A4P9W3C9"/>
<dbReference type="EMBL" id="KZ997887">
    <property type="protein sequence ID" value="RKO86819.1"/>
    <property type="molecule type" value="Genomic_DNA"/>
</dbReference>